<evidence type="ECO:0000256" key="4">
    <source>
        <dbReference type="ARBA" id="ARBA00022795"/>
    </source>
</evidence>
<dbReference type="InterPro" id="IPR051472">
    <property type="entry name" value="T3SS_Stator/FliH"/>
</dbReference>
<comment type="similarity">
    <text evidence="2">Belongs to the FliH family.</text>
</comment>
<dbReference type="AlphaFoldDB" id="A0A3B0YGH4"/>
<keyword evidence="6" id="KW-1006">Bacterial flagellum protein export</keyword>
<keyword evidence="8" id="KW-0966">Cell projection</keyword>
<proteinExistence type="inferred from homology"/>
<dbReference type="GO" id="GO:0005829">
    <property type="term" value="C:cytosol"/>
    <property type="evidence" value="ECO:0007669"/>
    <property type="project" value="TreeGrafter"/>
</dbReference>
<dbReference type="GO" id="GO:0044781">
    <property type="term" value="P:bacterial-type flagellum organization"/>
    <property type="evidence" value="ECO:0007669"/>
    <property type="project" value="UniProtKB-KW"/>
</dbReference>
<dbReference type="EMBL" id="UOFJ01000300">
    <property type="protein sequence ID" value="VAW67904.1"/>
    <property type="molecule type" value="Genomic_DNA"/>
</dbReference>
<feature type="domain" description="Flagellar assembly protein FliH/Type III secretion system HrpE" evidence="7">
    <location>
        <begin position="66"/>
        <end position="190"/>
    </location>
</feature>
<dbReference type="InterPro" id="IPR018035">
    <property type="entry name" value="Flagellar_FliH/T3SS_HrpE"/>
</dbReference>
<keyword evidence="4" id="KW-1005">Bacterial flagellum biogenesis</keyword>
<protein>
    <submittedName>
        <fullName evidence="8">Flagellar assembly protein FliH</fullName>
    </submittedName>
</protein>
<dbReference type="Pfam" id="PF02108">
    <property type="entry name" value="FliH"/>
    <property type="match status" value="1"/>
</dbReference>
<evidence type="ECO:0000256" key="3">
    <source>
        <dbReference type="ARBA" id="ARBA00022448"/>
    </source>
</evidence>
<evidence type="ECO:0000256" key="6">
    <source>
        <dbReference type="ARBA" id="ARBA00023225"/>
    </source>
</evidence>
<evidence type="ECO:0000313" key="8">
    <source>
        <dbReference type="EMBL" id="VAW67904.1"/>
    </source>
</evidence>
<dbReference type="GO" id="GO:0015031">
    <property type="term" value="P:protein transport"/>
    <property type="evidence" value="ECO:0007669"/>
    <property type="project" value="UniProtKB-KW"/>
</dbReference>
<evidence type="ECO:0000256" key="1">
    <source>
        <dbReference type="ARBA" id="ARBA00003041"/>
    </source>
</evidence>
<evidence type="ECO:0000256" key="5">
    <source>
        <dbReference type="ARBA" id="ARBA00022927"/>
    </source>
</evidence>
<dbReference type="PANTHER" id="PTHR34982:SF1">
    <property type="entry name" value="FLAGELLAR ASSEMBLY PROTEIN FLIH"/>
    <property type="match status" value="1"/>
</dbReference>
<evidence type="ECO:0000259" key="7">
    <source>
        <dbReference type="Pfam" id="PF02108"/>
    </source>
</evidence>
<keyword evidence="5" id="KW-0653">Protein transport</keyword>
<sequence length="206" mass="23075">MVKKFSVPESEIKHYVMPEITGNIVGMTEEALRPQTVEEIEALQKQAYDEARQAGFKKGIEEAALKAKNLQSALNFLQHPLKELDKQVEHQLADLAIALAKQLLKNESALDSQHIYTLVNESIEYLPVNARDIRVRLNPQDISLLNQAQIDTDKQSWKCIADNTLSAGGCVIESDTSHVDASVETRVQQLVDQLYLHQDGVNDEAE</sequence>
<dbReference type="PANTHER" id="PTHR34982">
    <property type="entry name" value="YOP PROTEINS TRANSLOCATION PROTEIN L"/>
    <property type="match status" value="1"/>
</dbReference>
<accession>A0A3B0YGH4</accession>
<evidence type="ECO:0000256" key="2">
    <source>
        <dbReference type="ARBA" id="ARBA00006602"/>
    </source>
</evidence>
<reference evidence="8" key="1">
    <citation type="submission" date="2018-06" db="EMBL/GenBank/DDBJ databases">
        <authorList>
            <person name="Zhirakovskaya E."/>
        </authorList>
    </citation>
    <scope>NUCLEOTIDE SEQUENCE</scope>
</reference>
<keyword evidence="8" id="KW-0282">Flagellum</keyword>
<organism evidence="8">
    <name type="scientific">hydrothermal vent metagenome</name>
    <dbReference type="NCBI Taxonomy" id="652676"/>
    <lineage>
        <taxon>unclassified sequences</taxon>
        <taxon>metagenomes</taxon>
        <taxon>ecological metagenomes</taxon>
    </lineage>
</organism>
<gene>
    <name evidence="8" type="ORF">MNBD_GAMMA10-601</name>
</gene>
<keyword evidence="3" id="KW-0813">Transport</keyword>
<keyword evidence="8" id="KW-0969">Cilium</keyword>
<comment type="function">
    <text evidence="1">Needed for flagellar regrowth and assembly.</text>
</comment>
<dbReference type="SUPFAM" id="SSF160527">
    <property type="entry name" value="V-type ATPase subunit E-like"/>
    <property type="match status" value="1"/>
</dbReference>
<name>A0A3B0YGH4_9ZZZZ</name>